<dbReference type="RefSeq" id="WP_092739069.1">
    <property type="nucleotide sequence ID" value="NZ_FNOV01000005.1"/>
</dbReference>
<dbReference type="Proteomes" id="UP000199249">
    <property type="component" value="Unassembled WGS sequence"/>
</dbReference>
<dbReference type="AlphaFoldDB" id="A0A1H3GMX8"/>
<sequence>MQTPAQPSSTEEHEIHLGTGMGPLKFGASQDEVRSLMGEPEEIEESEEEDEFEHQAWNYLDEGYSLYFDREDDYRLSCIETDHPGIRLYGEAIHGRSPEQIQELMKGHGHEHSEIEKMDTGEMRISYEKEMIDMYFEDEELQFVNFGVFIDEDLEVQWPA</sequence>
<reference evidence="3" key="1">
    <citation type="submission" date="2016-10" db="EMBL/GenBank/DDBJ databases">
        <authorList>
            <person name="Varghese N."/>
            <person name="Submissions S."/>
        </authorList>
    </citation>
    <scope>NUCLEOTIDE SEQUENCE [LARGE SCALE GENOMIC DNA]</scope>
    <source>
        <strain evidence="3">CGMCC 1.8975</strain>
    </source>
</reference>
<dbReference type="EMBL" id="FNOV01000005">
    <property type="protein sequence ID" value="SDY03679.1"/>
    <property type="molecule type" value="Genomic_DNA"/>
</dbReference>
<organism evidence="2 3">
    <name type="scientific">Hymenobacter psychrophilus</name>
    <dbReference type="NCBI Taxonomy" id="651662"/>
    <lineage>
        <taxon>Bacteria</taxon>
        <taxon>Pseudomonadati</taxon>
        <taxon>Bacteroidota</taxon>
        <taxon>Cytophagia</taxon>
        <taxon>Cytophagales</taxon>
        <taxon>Hymenobacteraceae</taxon>
        <taxon>Hymenobacter</taxon>
    </lineage>
</organism>
<name>A0A1H3GMX8_9BACT</name>
<keyword evidence="3" id="KW-1185">Reference proteome</keyword>
<dbReference type="OrthoDB" id="1118000at2"/>
<dbReference type="STRING" id="651662.SAMN04488069_10566"/>
<protein>
    <submittedName>
        <fullName evidence="2">Uncharacterized protein</fullName>
    </submittedName>
</protein>
<proteinExistence type="predicted"/>
<evidence type="ECO:0000313" key="2">
    <source>
        <dbReference type="EMBL" id="SDY03679.1"/>
    </source>
</evidence>
<gene>
    <name evidence="2" type="ORF">SAMN04488069_10566</name>
</gene>
<evidence type="ECO:0000313" key="3">
    <source>
        <dbReference type="Proteomes" id="UP000199249"/>
    </source>
</evidence>
<evidence type="ECO:0000256" key="1">
    <source>
        <dbReference type="SAM" id="MobiDB-lite"/>
    </source>
</evidence>
<accession>A0A1H3GMX8</accession>
<feature type="region of interest" description="Disordered" evidence="1">
    <location>
        <begin position="1"/>
        <end position="26"/>
    </location>
</feature>